<keyword evidence="2 8" id="KW-0808">Transferase</keyword>
<keyword evidence="3" id="KW-0547">Nucleotide-binding</keyword>
<evidence type="ECO:0000256" key="2">
    <source>
        <dbReference type="ARBA" id="ARBA00022679"/>
    </source>
</evidence>
<organism evidence="10 12">
    <name type="scientific">Petromyzon marinus</name>
    <name type="common">Sea lamprey</name>
    <dbReference type="NCBI Taxonomy" id="7757"/>
    <lineage>
        <taxon>Eukaryota</taxon>
        <taxon>Metazoa</taxon>
        <taxon>Chordata</taxon>
        <taxon>Craniata</taxon>
        <taxon>Vertebrata</taxon>
        <taxon>Cyclostomata</taxon>
        <taxon>Hyperoartia</taxon>
        <taxon>Petromyzontiformes</taxon>
        <taxon>Petromyzontidae</taxon>
        <taxon>Petromyzon</taxon>
    </lineage>
</organism>
<comment type="catalytic activity">
    <reaction evidence="6">
        <text>1D-myo-inositol 1,4,5-trisphosphate + 2 ATP = 1D-myo-inositol 1,3,4,5,6-pentakisphosphate + 2 ADP + 2 H(+)</text>
        <dbReference type="Rhea" id="RHEA:32359"/>
        <dbReference type="ChEBI" id="CHEBI:15378"/>
        <dbReference type="ChEBI" id="CHEBI:30616"/>
        <dbReference type="ChEBI" id="CHEBI:57733"/>
        <dbReference type="ChEBI" id="CHEBI:203600"/>
        <dbReference type="ChEBI" id="CHEBI:456216"/>
        <dbReference type="EC" id="2.7.1.151"/>
    </reaction>
</comment>
<evidence type="ECO:0000256" key="9">
    <source>
        <dbReference type="SAM" id="MobiDB-lite"/>
    </source>
</evidence>
<gene>
    <name evidence="11 12" type="primary">IPMK</name>
</gene>
<evidence type="ECO:0000256" key="1">
    <source>
        <dbReference type="ARBA" id="ARBA00007374"/>
    </source>
</evidence>
<dbReference type="SUPFAM" id="SSF56104">
    <property type="entry name" value="SAICAR synthase-like"/>
    <property type="match status" value="1"/>
</dbReference>
<name>A0AAJ7SUJ9_PETMA</name>
<dbReference type="PANTHER" id="PTHR12400">
    <property type="entry name" value="INOSITOL POLYPHOSPHATE KINASE"/>
    <property type="match status" value="1"/>
</dbReference>
<evidence type="ECO:0000256" key="5">
    <source>
        <dbReference type="ARBA" id="ARBA00022840"/>
    </source>
</evidence>
<evidence type="ECO:0000256" key="6">
    <source>
        <dbReference type="ARBA" id="ARBA00036164"/>
    </source>
</evidence>
<keyword evidence="4 8" id="KW-0418">Kinase</keyword>
<feature type="region of interest" description="Disordered" evidence="9">
    <location>
        <begin position="47"/>
        <end position="69"/>
    </location>
</feature>
<dbReference type="PANTHER" id="PTHR12400:SF51">
    <property type="entry name" value="INOSITOL POLYPHOSPHATE MULTIKINASE"/>
    <property type="match status" value="1"/>
</dbReference>
<evidence type="ECO:0000313" key="11">
    <source>
        <dbReference type="RefSeq" id="XP_032805513.1"/>
    </source>
</evidence>
<evidence type="ECO:0000313" key="12">
    <source>
        <dbReference type="RefSeq" id="XP_032805514.1"/>
    </source>
</evidence>
<reference evidence="11 12" key="1">
    <citation type="submission" date="2025-04" db="UniProtKB">
        <authorList>
            <consortium name="RefSeq"/>
        </authorList>
    </citation>
    <scope>IDENTIFICATION</scope>
    <source>
        <tissue evidence="11 12">Sperm</tissue>
    </source>
</reference>
<dbReference type="GO" id="GO:0051765">
    <property type="term" value="F:inositol tetrakisphosphate kinase activity"/>
    <property type="evidence" value="ECO:0007669"/>
    <property type="project" value="TreeGrafter"/>
</dbReference>
<evidence type="ECO:0000256" key="8">
    <source>
        <dbReference type="RuleBase" id="RU363090"/>
    </source>
</evidence>
<keyword evidence="10" id="KW-1185">Reference proteome</keyword>
<dbReference type="Pfam" id="PF03770">
    <property type="entry name" value="IPK"/>
    <property type="match status" value="1"/>
</dbReference>
<accession>A0AAJ7SUJ9</accession>
<comment type="similarity">
    <text evidence="1 8">Belongs to the inositol phosphokinase (IPK) family.</text>
</comment>
<comment type="catalytic activity">
    <reaction evidence="7">
        <text>1D-myo-inositol 1,3,4,6-tetrakisphosphate + ATP = 1D-myo-inositol 1,3,4,5,6-pentakisphosphate + ADP + H(+)</text>
        <dbReference type="Rhea" id="RHEA:12717"/>
        <dbReference type="ChEBI" id="CHEBI:15378"/>
        <dbReference type="ChEBI" id="CHEBI:30616"/>
        <dbReference type="ChEBI" id="CHEBI:57660"/>
        <dbReference type="ChEBI" id="CHEBI:57733"/>
        <dbReference type="ChEBI" id="CHEBI:456216"/>
        <dbReference type="EC" id="2.7.1.140"/>
    </reaction>
</comment>
<dbReference type="GO" id="GO:0032958">
    <property type="term" value="P:inositol phosphate biosynthetic process"/>
    <property type="evidence" value="ECO:0007669"/>
    <property type="project" value="InterPro"/>
</dbReference>
<protein>
    <recommendedName>
        <fullName evidence="8">Kinase</fullName>
        <ecNumber evidence="8">2.7.-.-</ecNumber>
    </recommendedName>
</protein>
<evidence type="ECO:0000256" key="7">
    <source>
        <dbReference type="ARBA" id="ARBA00036525"/>
    </source>
</evidence>
<dbReference type="AlphaFoldDB" id="A0AAJ7SUJ9"/>
<evidence type="ECO:0000256" key="4">
    <source>
        <dbReference type="ARBA" id="ARBA00022777"/>
    </source>
</evidence>
<dbReference type="CTD" id="253430"/>
<evidence type="ECO:0000313" key="10">
    <source>
        <dbReference type="Proteomes" id="UP001318040"/>
    </source>
</evidence>
<dbReference type="GO" id="GO:0005737">
    <property type="term" value="C:cytoplasm"/>
    <property type="evidence" value="ECO:0007669"/>
    <property type="project" value="TreeGrafter"/>
</dbReference>
<dbReference type="InterPro" id="IPR005522">
    <property type="entry name" value="IPK"/>
</dbReference>
<dbReference type="EC" id="2.7.-.-" evidence="8"/>
<dbReference type="GO" id="GO:0005634">
    <property type="term" value="C:nucleus"/>
    <property type="evidence" value="ECO:0007669"/>
    <property type="project" value="TreeGrafter"/>
</dbReference>
<dbReference type="GeneID" id="116940202"/>
<proteinExistence type="inferred from homology"/>
<dbReference type="GO" id="GO:0005524">
    <property type="term" value="F:ATP binding"/>
    <property type="evidence" value="ECO:0007669"/>
    <property type="project" value="UniProtKB-KW"/>
</dbReference>
<feature type="region of interest" description="Disordered" evidence="9">
    <location>
        <begin position="130"/>
        <end position="150"/>
    </location>
</feature>
<evidence type="ECO:0000256" key="3">
    <source>
        <dbReference type="ARBA" id="ARBA00022741"/>
    </source>
</evidence>
<dbReference type="RefSeq" id="XP_032805513.1">
    <property type="nucleotide sequence ID" value="XM_032949622.1"/>
</dbReference>
<dbReference type="RefSeq" id="XP_032805514.1">
    <property type="nucleotide sequence ID" value="XM_032949623.1"/>
</dbReference>
<sequence length="524" mass="58616">MLAWHLSSLPNNKKIHEAKYTVDMYKKQADDNETTSASVIARIDGVNPQAERTQHPNPTPQDPWLSSGSAAMDDEHRRIGKWLEGSSGSHEGRSDASDCAETAPAHSACCAQLKPLSHQVAGHVDGKKKGLGMRQHPDGSVLKHVQPPPRGQREVDFYKTVFNAECKDERIIFLREQVPRFMGTWIPPNSPNTVYLKLEDVTCKFNKPCIMDVKMGRQSYDPCASQEKVDYERAKYPLMQEIGFLVLGMRVYQPETNTDVVYDKFFGRSLEPDNLREGISKFFHNGHCLRLDALECVIQRLENIYTWFQQQRIWNFYSSSLLMVYEGNAPPQTVHSTRTTSPATCESEAASRTHDGCTHSRAFGSERDPPLAVHPIAATEATCHEQSAVPGPIIDVPPGSIGLEEAIIGNHFVKLCTSVDVCQPNVYLLQTSNSDTQASYVFDSCLDNTNAGCLCRQVAESRTKDVHRDYARSVGTVRTCRQHVDVKLIDFAHAFISEEVDEGYIYGLNNLIAVLREILEKAGD</sequence>
<dbReference type="GO" id="GO:0008440">
    <property type="term" value="F:inositol-1,4,5-trisphosphate 3-kinase activity"/>
    <property type="evidence" value="ECO:0007669"/>
    <property type="project" value="TreeGrafter"/>
</dbReference>
<dbReference type="InterPro" id="IPR038286">
    <property type="entry name" value="IPK_sf"/>
</dbReference>
<dbReference type="Proteomes" id="UP001318040">
    <property type="component" value="Chromosome 8"/>
</dbReference>
<keyword evidence="5" id="KW-0067">ATP-binding</keyword>
<dbReference type="Gene3D" id="3.30.470.160">
    <property type="entry name" value="Inositol polyphosphate kinase"/>
    <property type="match status" value="1"/>
</dbReference>